<keyword evidence="3" id="KW-1185">Reference proteome</keyword>
<dbReference type="Proteomes" id="UP000031732">
    <property type="component" value="Genome"/>
</dbReference>
<dbReference type="RefSeq" id="YP_009126396.1">
    <property type="nucleotide sequence ID" value="NC_026608.1"/>
</dbReference>
<evidence type="ECO:0000313" key="3">
    <source>
        <dbReference type="Proteomes" id="UP000031732"/>
    </source>
</evidence>
<feature type="region of interest" description="Disordered" evidence="1">
    <location>
        <begin position="1"/>
        <end position="37"/>
    </location>
</feature>
<proteinExistence type="predicted"/>
<keyword evidence="2" id="KW-0269">Exonuclease</keyword>
<protein>
    <submittedName>
        <fullName evidence="2">Exonuclease</fullName>
    </submittedName>
</protein>
<keyword evidence="2" id="KW-0378">Hydrolase</keyword>
<reference evidence="3" key="1">
    <citation type="submission" date="2014-11" db="EMBL/GenBank/DDBJ databases">
        <title>Complete genome sequence of Paracoccus marcusii phage vB_PmaS_IMEP1 isolated from the South China Sea.</title>
        <authorList>
            <person name="Xu Y."/>
            <person name="Zhang R."/>
            <person name="Jiao N."/>
        </authorList>
    </citation>
    <scope>NUCLEOTIDE SEQUENCE [LARGE SCALE GENOMIC DNA]</scope>
</reference>
<dbReference type="KEGG" id="vg:23681290"/>
<reference evidence="2 3" key="2">
    <citation type="journal article" date="2015" name="Stand. Genomic Sci.">
        <title>Complete genome sequence of Paracoccus marcusii phage vB_PmaS-R3 isolated from the South China Sea.</title>
        <authorList>
            <person name="Xu Y."/>
            <person name="Zhang R."/>
            <person name="Jiao N."/>
        </authorList>
    </citation>
    <scope>NUCLEOTIDE SEQUENCE [LARGE SCALE GENOMIC DNA]</scope>
</reference>
<dbReference type="EMBL" id="KP162168">
    <property type="protein sequence ID" value="AJD83130.1"/>
    <property type="molecule type" value="Genomic_DNA"/>
</dbReference>
<dbReference type="GO" id="GO:0004527">
    <property type="term" value="F:exonuclease activity"/>
    <property type="evidence" value="ECO:0007669"/>
    <property type="project" value="UniProtKB-KW"/>
</dbReference>
<organism evidence="2 3">
    <name type="scientific">Paracoccus phage vB_PmaS-R3</name>
    <dbReference type="NCBI Taxonomy" id="2494563"/>
    <lineage>
        <taxon>Viruses</taxon>
        <taxon>Duplodnaviria</taxon>
        <taxon>Heunggongvirae</taxon>
        <taxon>Uroviricota</taxon>
        <taxon>Caudoviricetes</taxon>
        <taxon>Zhuquevirus</taxon>
        <taxon>Zhuquevirus R3</taxon>
    </lineage>
</organism>
<evidence type="ECO:0000256" key="1">
    <source>
        <dbReference type="SAM" id="MobiDB-lite"/>
    </source>
</evidence>
<dbReference type="GeneID" id="23681290"/>
<name>A0A0B5A5Y3_9CAUD</name>
<accession>A0A0B5A5Y3</accession>
<keyword evidence="2" id="KW-0540">Nuclease</keyword>
<dbReference type="InterPro" id="IPR011604">
    <property type="entry name" value="PDDEXK-like_dom_sf"/>
</dbReference>
<feature type="compositionally biased region" description="Polar residues" evidence="1">
    <location>
        <begin position="10"/>
        <end position="30"/>
    </location>
</feature>
<sequence length="324" mass="36173">MLPIDDNVPIPNNGSEGTAENGNQPQTATNEDPLAAPGKRAELARQILADIDAWCEATYNDGHRKHLGASLIGHECSRYLWNVFRWLKAEHFTGRQLRLFQRGHLEEARFEEYLRGIGAEVVAFQPEAEGTLDNKGEQQYRISAVFGHFGGSLDGQVMLPAKYGVSFGFLSEYKTKGTGAGFSNLKKNGVKLEAPQHYAQMSMYGRAYGYKYAIYMSVNKNDDDLHVEVVELDWKLGEQLERKATDIITSQVPPEKIAASPAYQKCKFCHFSGICHKGEPVEVNCRSCQHASPIEGGEWYCAVWEGVIPQDYIPQACDRHTPIA</sequence>
<evidence type="ECO:0000313" key="2">
    <source>
        <dbReference type="EMBL" id="AJD83130.1"/>
    </source>
</evidence>
<dbReference type="Gene3D" id="3.90.320.10">
    <property type="match status" value="1"/>
</dbReference>